<dbReference type="AlphaFoldDB" id="A0A398DFD9"/>
<keyword evidence="3 7" id="KW-0032">Aminotransferase</keyword>
<evidence type="ECO:0000256" key="5">
    <source>
        <dbReference type="ARBA" id="ARBA00022898"/>
    </source>
</evidence>
<evidence type="ECO:0000256" key="4">
    <source>
        <dbReference type="ARBA" id="ARBA00022679"/>
    </source>
</evidence>
<keyword evidence="4 7" id="KW-0808">Transferase</keyword>
<dbReference type="RefSeq" id="WP_119087368.1">
    <property type="nucleotide sequence ID" value="NZ_QXIV01000026.1"/>
</dbReference>
<dbReference type="EMBL" id="QXIW01000019">
    <property type="protein sequence ID" value="RIE13815.1"/>
    <property type="molecule type" value="Genomic_DNA"/>
</dbReference>
<dbReference type="GO" id="GO:0008483">
    <property type="term" value="F:transaminase activity"/>
    <property type="evidence" value="ECO:0007669"/>
    <property type="project" value="UniProtKB-KW"/>
</dbReference>
<evidence type="ECO:0000313" key="7">
    <source>
        <dbReference type="EMBL" id="RIE13815.1"/>
    </source>
</evidence>
<protein>
    <submittedName>
        <fullName evidence="7">Acetyl ornithine aminotransferase family protein</fullName>
    </submittedName>
</protein>
<comment type="cofactor">
    <cofactor evidence="1">
        <name>pyridoxal 5'-phosphate</name>
        <dbReference type="ChEBI" id="CHEBI:597326"/>
    </cofactor>
</comment>
<dbReference type="InterPro" id="IPR050103">
    <property type="entry name" value="Class-III_PLP-dep_AT"/>
</dbReference>
<evidence type="ECO:0000256" key="2">
    <source>
        <dbReference type="ARBA" id="ARBA00008954"/>
    </source>
</evidence>
<reference evidence="7 8" key="1">
    <citation type="submission" date="2018-09" db="EMBL/GenBank/DDBJ databases">
        <title>Discovery and Ecogenomic Context for Candidatus Cryosericales, a Global Caldiserica Order Active in Thawing Permafrost.</title>
        <authorList>
            <person name="Martinez M.A."/>
            <person name="Woodcroft B.J."/>
            <person name="Ignacio Espinoza J.C."/>
            <person name="Zayed A."/>
            <person name="Singleton C.M."/>
            <person name="Boyd J."/>
            <person name="Li Y.-F."/>
            <person name="Purvine S."/>
            <person name="Maughan H."/>
            <person name="Hodgkins S.B."/>
            <person name="Anderson D."/>
            <person name="Sederholm M."/>
            <person name="Temperton B."/>
            <person name="Saleska S.R."/>
            <person name="Tyson G.W."/>
            <person name="Rich V.I."/>
        </authorList>
    </citation>
    <scope>NUCLEOTIDE SEQUENCE [LARGE SCALE GENOMIC DNA]</scope>
    <source>
        <strain evidence="7 8">SMC3</strain>
    </source>
</reference>
<dbReference type="PANTHER" id="PTHR11986">
    <property type="entry name" value="AMINOTRANSFERASE CLASS III"/>
    <property type="match status" value="1"/>
</dbReference>
<dbReference type="Gene3D" id="3.90.1150.10">
    <property type="entry name" value="Aspartate Aminotransferase, domain 1"/>
    <property type="match status" value="1"/>
</dbReference>
<dbReference type="PIRSF" id="PIRSF000521">
    <property type="entry name" value="Transaminase_4ab_Lys_Orn"/>
    <property type="match status" value="1"/>
</dbReference>
<comment type="caution">
    <text evidence="7">The sequence shown here is derived from an EMBL/GenBank/DDBJ whole genome shotgun (WGS) entry which is preliminary data.</text>
</comment>
<keyword evidence="5 6" id="KW-0663">Pyridoxal phosphate</keyword>
<dbReference type="InterPro" id="IPR015422">
    <property type="entry name" value="PyrdxlP-dep_Trfase_small"/>
</dbReference>
<dbReference type="InterPro" id="IPR015424">
    <property type="entry name" value="PyrdxlP-dep_Trfase"/>
</dbReference>
<accession>A0A398DFD9</accession>
<evidence type="ECO:0000256" key="1">
    <source>
        <dbReference type="ARBA" id="ARBA00001933"/>
    </source>
</evidence>
<dbReference type="Pfam" id="PF00202">
    <property type="entry name" value="Aminotran_3"/>
    <property type="match status" value="1"/>
</dbReference>
<evidence type="ECO:0000313" key="8">
    <source>
        <dbReference type="Proteomes" id="UP000266042"/>
    </source>
</evidence>
<proteinExistence type="inferred from homology"/>
<sequence length="446" mass="49001">MAKKDYIDLKTAIPGPKGMEWYARDRAAISPSYVRPYVLVADHAEGLEVVDVDGNTYLDFTAGVAVNSTGHRHPEVIKAIKDQADKLVHMSGTDFFYPIQIVLAEKIKEITPGPTEKLVWYGNSGAEAVEAGLKLARWHSKRPLALAFFGGFHGRTYGAVTLSGSKAKHREGFSPMLQGVVHVPYAYCYRCPLGLEPETCEFRCIGMIEEVMERIAPPSDIAVMVVEAIQGEGGYVVPPAGYFQKLRQLTEERGILLMVDEVQSGMGRTGKMFAIEHWDTEPDIMAIAKGVASGLPLGIMVAKKNVMDWKQGAHGSTFGGNPLSCAAALKTIELIQNGMMKNAAVQGEYIMKHLRQMQKRHPLMGDVRGMGLMIGVEFVKDAKKTKAKEESNQLVLEAFKRGLLLLPCGENAVRLCPSLSVTQDQCDVMLDIWEESLAAVEKQMNS</sequence>
<dbReference type="GO" id="GO:0042802">
    <property type="term" value="F:identical protein binding"/>
    <property type="evidence" value="ECO:0007669"/>
    <property type="project" value="TreeGrafter"/>
</dbReference>
<dbReference type="Proteomes" id="UP000266042">
    <property type="component" value="Unassembled WGS sequence"/>
</dbReference>
<dbReference type="InterPro" id="IPR015421">
    <property type="entry name" value="PyrdxlP-dep_Trfase_major"/>
</dbReference>
<dbReference type="PANTHER" id="PTHR11986:SF58">
    <property type="entry name" value="LEUCINE_METHIONINE RACEMASE"/>
    <property type="match status" value="1"/>
</dbReference>
<dbReference type="InterPro" id="IPR005814">
    <property type="entry name" value="Aminotrans_3"/>
</dbReference>
<comment type="similarity">
    <text evidence="2 6">Belongs to the class-III pyridoxal-phosphate-dependent aminotransferase family.</text>
</comment>
<dbReference type="GO" id="GO:0030170">
    <property type="term" value="F:pyridoxal phosphate binding"/>
    <property type="evidence" value="ECO:0007669"/>
    <property type="project" value="InterPro"/>
</dbReference>
<evidence type="ECO:0000256" key="3">
    <source>
        <dbReference type="ARBA" id="ARBA00022576"/>
    </source>
</evidence>
<organism evidence="7 8">
    <name type="scientific">Candidatus Cryosericum hinesii</name>
    <dbReference type="NCBI Taxonomy" id="2290915"/>
    <lineage>
        <taxon>Bacteria</taxon>
        <taxon>Pseudomonadati</taxon>
        <taxon>Caldisericota/Cryosericota group</taxon>
        <taxon>Candidatus Cryosericota</taxon>
        <taxon>Candidatus Cryosericia</taxon>
        <taxon>Candidatus Cryosericales</taxon>
        <taxon>Candidatus Cryosericaceae</taxon>
        <taxon>Candidatus Cryosericum</taxon>
    </lineage>
</organism>
<dbReference type="Gene3D" id="3.40.640.10">
    <property type="entry name" value="Type I PLP-dependent aspartate aminotransferase-like (Major domain)"/>
    <property type="match status" value="1"/>
</dbReference>
<gene>
    <name evidence="7" type="ORF">SMC3_03440</name>
</gene>
<dbReference type="SUPFAM" id="SSF53383">
    <property type="entry name" value="PLP-dependent transferases"/>
    <property type="match status" value="1"/>
</dbReference>
<dbReference type="CDD" id="cd00610">
    <property type="entry name" value="OAT_like"/>
    <property type="match status" value="1"/>
</dbReference>
<name>A0A398DFD9_9BACT</name>
<evidence type="ECO:0000256" key="6">
    <source>
        <dbReference type="RuleBase" id="RU003560"/>
    </source>
</evidence>
<dbReference type="NCBIfam" id="NF004426">
    <property type="entry name" value="PRK05769.1"/>
    <property type="match status" value="1"/>
</dbReference>
<dbReference type="FunFam" id="3.40.640.10:FF:000013">
    <property type="entry name" value="4-aminobutyrate aminotransferase"/>
    <property type="match status" value="1"/>
</dbReference>
<dbReference type="PROSITE" id="PS00600">
    <property type="entry name" value="AA_TRANSFER_CLASS_3"/>
    <property type="match status" value="1"/>
</dbReference>
<dbReference type="InterPro" id="IPR049704">
    <property type="entry name" value="Aminotrans_3_PPA_site"/>
</dbReference>